<gene>
    <name evidence="1" type="ORF">SAMN05661091_2447</name>
</gene>
<evidence type="ECO:0000313" key="1">
    <source>
        <dbReference type="EMBL" id="SMF83749.1"/>
    </source>
</evidence>
<dbReference type="Pfam" id="PF11392">
    <property type="entry name" value="AllH"/>
    <property type="match status" value="1"/>
</dbReference>
<dbReference type="STRING" id="1313296.SAMN05661091_2447"/>
<dbReference type="EMBL" id="LT840184">
    <property type="protein sequence ID" value="SMF83749.1"/>
    <property type="molecule type" value="Genomic_DNA"/>
</dbReference>
<protein>
    <recommendedName>
        <fullName evidence="3">DUF2877 domain-containing protein</fullName>
    </recommendedName>
</protein>
<organism evidence="1 2">
    <name type="scientific">Paenibacillus uliginis N3/975</name>
    <dbReference type="NCBI Taxonomy" id="1313296"/>
    <lineage>
        <taxon>Bacteria</taxon>
        <taxon>Bacillati</taxon>
        <taxon>Bacillota</taxon>
        <taxon>Bacilli</taxon>
        <taxon>Bacillales</taxon>
        <taxon>Paenibacillaceae</taxon>
        <taxon>Paenibacillus</taxon>
    </lineage>
</organism>
<accession>A0A1X7HC54</accession>
<dbReference type="RefSeq" id="WP_208919408.1">
    <property type="nucleotide sequence ID" value="NZ_LT840184.1"/>
</dbReference>
<dbReference type="Proteomes" id="UP000192940">
    <property type="component" value="Chromosome I"/>
</dbReference>
<reference evidence="1 2" key="1">
    <citation type="submission" date="2017-04" db="EMBL/GenBank/DDBJ databases">
        <authorList>
            <person name="Afonso C.L."/>
            <person name="Miller P.J."/>
            <person name="Scott M.A."/>
            <person name="Spackman E."/>
            <person name="Goraichik I."/>
            <person name="Dimitrov K.M."/>
            <person name="Suarez D.L."/>
            <person name="Swayne D.E."/>
        </authorList>
    </citation>
    <scope>NUCLEOTIDE SEQUENCE [LARGE SCALE GENOMIC DNA]</scope>
    <source>
        <strain evidence="1 2">N3/975</strain>
    </source>
</reference>
<keyword evidence="2" id="KW-1185">Reference proteome</keyword>
<dbReference type="AlphaFoldDB" id="A0A1X7HC54"/>
<dbReference type="InterPro" id="IPR021530">
    <property type="entry name" value="AllH-like"/>
</dbReference>
<evidence type="ECO:0008006" key="3">
    <source>
        <dbReference type="Google" id="ProtNLM"/>
    </source>
</evidence>
<name>A0A1X7HC54_9BACL</name>
<sequence length="306" mass="34234">MKHLIQADGVYSAAVLPLLQGGKPGYVHSIFNNGWNILMGDGLIFIGSTKNGRLPFGIHLEDKQVPKLISMLKQDGDQMIHYDSDTSSLLFSSFCIKLDPQATYQSGIGPTMDRPESLLHLLNAFATELLIHNQPTGAGISIDHFIECFFNEAHVTCSDSERKIIQLINTARVRNLSQIDEILRYWIGRGKGLTPAGDDMLAGMLAVDATAWIFTDTFRLHLSELVEKEALTTDISREYLKYALKRNFSSTVTDVMNALLQQDEDSLIKRTRELMRVGHSSGLDTAFGILIGMLIIRRNSNWHKKL</sequence>
<proteinExistence type="predicted"/>
<evidence type="ECO:0000313" key="2">
    <source>
        <dbReference type="Proteomes" id="UP000192940"/>
    </source>
</evidence>